<dbReference type="Pfam" id="PF00201">
    <property type="entry name" value="UDPGT"/>
    <property type="match status" value="1"/>
</dbReference>
<dbReference type="GO" id="GO:0032787">
    <property type="term" value="P:monocarboxylic acid metabolic process"/>
    <property type="evidence" value="ECO:0007669"/>
    <property type="project" value="UniProtKB-ARBA"/>
</dbReference>
<dbReference type="GO" id="GO:0008194">
    <property type="term" value="F:UDP-glycosyltransferase activity"/>
    <property type="evidence" value="ECO:0007669"/>
    <property type="project" value="InterPro"/>
</dbReference>
<dbReference type="EMBL" id="KV451495">
    <property type="protein sequence ID" value="OAY21263.1"/>
    <property type="molecule type" value="Genomic_DNA"/>
</dbReference>
<evidence type="ECO:0000256" key="1">
    <source>
        <dbReference type="ARBA" id="ARBA00009995"/>
    </source>
</evidence>
<name>A0A199U9Y1_MANES</name>
<dbReference type="Gene3D" id="3.40.50.2000">
    <property type="entry name" value="Glycogen Phosphorylase B"/>
    <property type="match status" value="2"/>
</dbReference>
<evidence type="ECO:0000256" key="2">
    <source>
        <dbReference type="ARBA" id="ARBA00022676"/>
    </source>
</evidence>
<gene>
    <name evidence="4" type="ORF">MANES_S103300</name>
</gene>
<reference evidence="4" key="1">
    <citation type="submission" date="2016-02" db="EMBL/GenBank/DDBJ databases">
        <title>WGS assembly of Manihot esculenta.</title>
        <authorList>
            <person name="Bredeson J.V."/>
            <person name="Prochnik S.E."/>
            <person name="Lyons J.B."/>
            <person name="Schmutz J."/>
            <person name="Grimwood J."/>
            <person name="Vrebalov J."/>
            <person name="Bart R.S."/>
            <person name="Amuge T."/>
            <person name="Ferguson M.E."/>
            <person name="Green R."/>
            <person name="Putnam N."/>
            <person name="Stites J."/>
            <person name="Rounsley S."/>
            <person name="Rokhsar D.S."/>
        </authorList>
    </citation>
    <scope>NUCLEOTIDE SEQUENCE [LARGE SCALE GENOMIC DNA]</scope>
    <source>
        <tissue evidence="4">Leaf</tissue>
    </source>
</reference>
<dbReference type="PANTHER" id="PTHR11926">
    <property type="entry name" value="GLUCOSYL/GLUCURONOSYL TRANSFERASES"/>
    <property type="match status" value="1"/>
</dbReference>
<dbReference type="SUPFAM" id="SSF53756">
    <property type="entry name" value="UDP-Glycosyltransferase/glycogen phosphorylase"/>
    <property type="match status" value="1"/>
</dbReference>
<dbReference type="PANTHER" id="PTHR11926:SF1553">
    <property type="entry name" value="GLYCOSYLTRANSFERASE"/>
    <property type="match status" value="1"/>
</dbReference>
<evidence type="ECO:0000313" key="4">
    <source>
        <dbReference type="EMBL" id="OAY21263.1"/>
    </source>
</evidence>
<evidence type="ECO:0008006" key="5">
    <source>
        <dbReference type="Google" id="ProtNLM"/>
    </source>
</evidence>
<comment type="similarity">
    <text evidence="1">Belongs to the UDP-glycosyltransferase family.</text>
</comment>
<accession>A0A199U9Y1</accession>
<proteinExistence type="inferred from homology"/>
<dbReference type="CDD" id="cd03784">
    <property type="entry name" value="GT1_Gtf-like"/>
    <property type="match status" value="1"/>
</dbReference>
<sequence length="456" mass="51193">MAKEETNFKAHVLILPYPAQGHINPMLQFSKRLVSKGVKATLANTIAINKSMHAHPTSKIDIETYSDGFDDGGFQQAESTEVYLSTLELVGSKTLADLIKRLEVSGRPVSAIVYDGFMPWAYDVAKQFGLLKVLFFTQSCAVNSVYYHVQRGLLPLPVQESSVSVPGLPLLHVSETSSFVSNLGSYPGFFNLVRSQFRNIDEADWVLFNSFYKMEEEVVDWMAKRWRLGTIGPTLPSMYLDKRLKDDKNYGINLFKPDTSTCMNWLKNKPRGSVVYVAFGSMAELGAEQMEELACGLKASNYYFLWVVRASEKAKLPENFIKETSEKSLVISWCPQLEVLAHEATGCFVTHCGFNSVLEALSLGVAIVGMAQWTDQPTNAKFVEDVWKMGKRAQPDEQGVVRREIVELCIREVMEGEKGKEMKENAKKWKNLAREAIDEGGSSDRNIDEFVAELIN</sequence>
<dbReference type="InterPro" id="IPR002213">
    <property type="entry name" value="UDP_glucos_trans"/>
</dbReference>
<dbReference type="FunFam" id="3.40.50.2000:FF:000019">
    <property type="entry name" value="Glycosyltransferase"/>
    <property type="match status" value="1"/>
</dbReference>
<evidence type="ECO:0000256" key="3">
    <source>
        <dbReference type="ARBA" id="ARBA00022679"/>
    </source>
</evidence>
<protein>
    <recommendedName>
        <fullName evidence="5">Glycosyltransferase</fullName>
    </recommendedName>
</protein>
<keyword evidence="2" id="KW-0328">Glycosyltransferase</keyword>
<keyword evidence="3" id="KW-0808">Transferase</keyword>
<dbReference type="FunFam" id="3.40.50.2000:FF:000057">
    <property type="entry name" value="Glycosyltransferase"/>
    <property type="match status" value="1"/>
</dbReference>
<dbReference type="AlphaFoldDB" id="A0A199U9Y1"/>
<organism evidence="4">
    <name type="scientific">Manihot esculenta</name>
    <name type="common">Cassava</name>
    <name type="synonym">Jatropha manihot</name>
    <dbReference type="NCBI Taxonomy" id="3983"/>
    <lineage>
        <taxon>Eukaryota</taxon>
        <taxon>Viridiplantae</taxon>
        <taxon>Streptophyta</taxon>
        <taxon>Embryophyta</taxon>
        <taxon>Tracheophyta</taxon>
        <taxon>Spermatophyta</taxon>
        <taxon>Magnoliopsida</taxon>
        <taxon>eudicotyledons</taxon>
        <taxon>Gunneridae</taxon>
        <taxon>Pentapetalae</taxon>
        <taxon>rosids</taxon>
        <taxon>fabids</taxon>
        <taxon>Malpighiales</taxon>
        <taxon>Euphorbiaceae</taxon>
        <taxon>Crotonoideae</taxon>
        <taxon>Manihoteae</taxon>
        <taxon>Manihot</taxon>
    </lineage>
</organism>